<dbReference type="Proteomes" id="UP000789366">
    <property type="component" value="Unassembled WGS sequence"/>
</dbReference>
<evidence type="ECO:0000313" key="2">
    <source>
        <dbReference type="Proteomes" id="UP000789366"/>
    </source>
</evidence>
<dbReference type="EMBL" id="CAJVPW010003903">
    <property type="protein sequence ID" value="CAG8531694.1"/>
    <property type="molecule type" value="Genomic_DNA"/>
</dbReference>
<keyword evidence="2" id="KW-1185">Reference proteome</keyword>
<name>A0ACA9LN48_9GLOM</name>
<evidence type="ECO:0000313" key="1">
    <source>
        <dbReference type="EMBL" id="CAG8531694.1"/>
    </source>
</evidence>
<reference evidence="1" key="1">
    <citation type="submission" date="2021-06" db="EMBL/GenBank/DDBJ databases">
        <authorList>
            <person name="Kallberg Y."/>
            <person name="Tangrot J."/>
            <person name="Rosling A."/>
        </authorList>
    </citation>
    <scope>NUCLEOTIDE SEQUENCE</scope>
    <source>
        <strain evidence="1">28 12/20/2015</strain>
    </source>
</reference>
<comment type="caution">
    <text evidence="1">The sequence shown here is derived from an EMBL/GenBank/DDBJ whole genome shotgun (WGS) entry which is preliminary data.</text>
</comment>
<gene>
    <name evidence="1" type="ORF">SPELUC_LOCUS4395</name>
</gene>
<proteinExistence type="predicted"/>
<protein>
    <submittedName>
        <fullName evidence="1">5959_t:CDS:1</fullName>
    </submittedName>
</protein>
<sequence length="204" mass="23075">MPFCPSAFHAKNVEITVTCINCDKPRLLFSSRKLSDKDCKMLYQFLKMILYSCKTTFKNTSELTSATPSESLDEHGEGDDKNNDEGDDGDDSDDEYNDKGDNNFNNEYEHNVNLDENEDDQTDQDDVNHSNTESRDLTNNSTKNIKDSVQELFTRVFVNDSLICASPIKKPYYSAKIYPIICYLCGSPSVSNEKAASRNMRPNG</sequence>
<accession>A0ACA9LN48</accession>
<organism evidence="1 2">
    <name type="scientific">Cetraspora pellucida</name>
    <dbReference type="NCBI Taxonomy" id="1433469"/>
    <lineage>
        <taxon>Eukaryota</taxon>
        <taxon>Fungi</taxon>
        <taxon>Fungi incertae sedis</taxon>
        <taxon>Mucoromycota</taxon>
        <taxon>Glomeromycotina</taxon>
        <taxon>Glomeromycetes</taxon>
        <taxon>Diversisporales</taxon>
        <taxon>Gigasporaceae</taxon>
        <taxon>Cetraspora</taxon>
    </lineage>
</organism>